<feature type="region of interest" description="Disordered" evidence="5">
    <location>
        <begin position="304"/>
        <end position="347"/>
    </location>
</feature>
<accession>A0A517Q8P5</accession>
<sequence>MNSLWLILISAAVLVGLFLIGVRYFSLWLQAYVTGTRIQMLSLIMMSLRKVDPRVIVQAKIMAAQAGLTGISTDAIEAQYLAGGDVGRIILALIAAQRAQIKLDWNTAAAIDLAGRDILEAVRVSVNPKVIFCPEPKAGVHTTLDGVSKDGIQLQVRALVTVRTNLSQLIGGAAESTVIARVGEGIVSAIGACDIYQEALADPTLISRKVIAKGLDSQTSFKIISIDIASIHVGRNIGAQLRITQANADVNIARAQAEGRRAMAVAREQEMLARTQENQALVVLAEAQIPLALADTFRAGRLYSEPLQDQRKPEDEDLTQNTRQGIRPVSAPDLKHYSWTPKLGNRG</sequence>
<gene>
    <name evidence="6" type="ORF">Enr10x_33480</name>
</gene>
<evidence type="ECO:0000256" key="4">
    <source>
        <dbReference type="ARBA" id="ARBA00023136"/>
    </source>
</evidence>
<dbReference type="Proteomes" id="UP000315647">
    <property type="component" value="Chromosome"/>
</dbReference>
<dbReference type="InterPro" id="IPR022853">
    <property type="entry name" value="FloA"/>
</dbReference>
<dbReference type="EMBL" id="CP037421">
    <property type="protein sequence ID" value="QDT28009.1"/>
    <property type="molecule type" value="Genomic_DNA"/>
</dbReference>
<dbReference type="NCBIfam" id="NF010186">
    <property type="entry name" value="PRK13665.1"/>
    <property type="match status" value="1"/>
</dbReference>
<keyword evidence="7" id="KW-1185">Reference proteome</keyword>
<evidence type="ECO:0000256" key="3">
    <source>
        <dbReference type="ARBA" id="ARBA00022989"/>
    </source>
</evidence>
<protein>
    <submittedName>
        <fullName evidence="6">SigmaW regulon antibacterial</fullName>
    </submittedName>
</protein>
<evidence type="ECO:0000256" key="5">
    <source>
        <dbReference type="SAM" id="MobiDB-lite"/>
    </source>
</evidence>
<dbReference type="RefSeq" id="WP_145450685.1">
    <property type="nucleotide sequence ID" value="NZ_CP037421.1"/>
</dbReference>
<reference evidence="6 7" key="1">
    <citation type="submission" date="2019-03" db="EMBL/GenBank/DDBJ databases">
        <title>Deep-cultivation of Planctomycetes and their phenomic and genomic characterization uncovers novel biology.</title>
        <authorList>
            <person name="Wiegand S."/>
            <person name="Jogler M."/>
            <person name="Boedeker C."/>
            <person name="Pinto D."/>
            <person name="Vollmers J."/>
            <person name="Rivas-Marin E."/>
            <person name="Kohn T."/>
            <person name="Peeters S.H."/>
            <person name="Heuer A."/>
            <person name="Rast P."/>
            <person name="Oberbeckmann S."/>
            <person name="Bunk B."/>
            <person name="Jeske O."/>
            <person name="Meyerdierks A."/>
            <person name="Storesund J.E."/>
            <person name="Kallscheuer N."/>
            <person name="Luecker S."/>
            <person name="Lage O.M."/>
            <person name="Pohl T."/>
            <person name="Merkel B.J."/>
            <person name="Hornburger P."/>
            <person name="Mueller R.-W."/>
            <person name="Bruemmer F."/>
            <person name="Labrenz M."/>
            <person name="Spormann A.M."/>
            <person name="Op den Camp H."/>
            <person name="Overmann J."/>
            <person name="Amann R."/>
            <person name="Jetten M.S.M."/>
            <person name="Mascher T."/>
            <person name="Medema M.H."/>
            <person name="Devos D.P."/>
            <person name="Kaster A.-K."/>
            <person name="Ovreas L."/>
            <person name="Rohde M."/>
            <person name="Galperin M.Y."/>
            <person name="Jogler C."/>
        </authorList>
    </citation>
    <scope>NUCLEOTIDE SEQUENCE [LARGE SCALE GENOMIC DNA]</scope>
    <source>
        <strain evidence="6 7">Enr10</strain>
    </source>
</reference>
<proteinExistence type="predicted"/>
<keyword evidence="4" id="KW-0472">Membrane</keyword>
<name>A0A517Q8P5_9PLAN</name>
<dbReference type="AlphaFoldDB" id="A0A517Q8P5"/>
<keyword evidence="1" id="KW-1003">Cell membrane</keyword>
<evidence type="ECO:0000256" key="2">
    <source>
        <dbReference type="ARBA" id="ARBA00022692"/>
    </source>
</evidence>
<evidence type="ECO:0000313" key="7">
    <source>
        <dbReference type="Proteomes" id="UP000315647"/>
    </source>
</evidence>
<evidence type="ECO:0000256" key="1">
    <source>
        <dbReference type="ARBA" id="ARBA00022475"/>
    </source>
</evidence>
<evidence type="ECO:0000313" key="6">
    <source>
        <dbReference type="EMBL" id="QDT28009.1"/>
    </source>
</evidence>
<keyword evidence="3" id="KW-1133">Transmembrane helix</keyword>
<organism evidence="6 7">
    <name type="scientific">Gimesia panareensis</name>
    <dbReference type="NCBI Taxonomy" id="2527978"/>
    <lineage>
        <taxon>Bacteria</taxon>
        <taxon>Pseudomonadati</taxon>
        <taxon>Planctomycetota</taxon>
        <taxon>Planctomycetia</taxon>
        <taxon>Planctomycetales</taxon>
        <taxon>Planctomycetaceae</taxon>
        <taxon>Gimesia</taxon>
    </lineage>
</organism>
<keyword evidence="2" id="KW-0812">Transmembrane</keyword>
<dbReference type="Pfam" id="PF12127">
    <property type="entry name" value="FloA"/>
    <property type="match status" value="1"/>
</dbReference>